<dbReference type="OMA" id="DECEENM"/>
<dbReference type="CDD" id="cd11761">
    <property type="entry name" value="SH3_FCHSD_1"/>
    <property type="match status" value="1"/>
</dbReference>
<gene>
    <name evidence="8" type="ORF">Ocin01_04447</name>
</gene>
<evidence type="ECO:0000313" key="9">
    <source>
        <dbReference type="Proteomes" id="UP000094527"/>
    </source>
</evidence>
<feature type="compositionally biased region" description="Basic and acidic residues" evidence="6">
    <location>
        <begin position="1044"/>
        <end position="1063"/>
    </location>
</feature>
<feature type="region of interest" description="Disordered" evidence="6">
    <location>
        <begin position="1042"/>
        <end position="1073"/>
    </location>
</feature>
<protein>
    <submittedName>
        <fullName evidence="8">F-BAR and double SH3 domains protein 2</fullName>
    </submittedName>
</protein>
<dbReference type="GO" id="GO:0031594">
    <property type="term" value="C:neuromuscular junction"/>
    <property type="evidence" value="ECO:0007669"/>
    <property type="project" value="TreeGrafter"/>
</dbReference>
<feature type="compositionally biased region" description="Acidic residues" evidence="6">
    <location>
        <begin position="939"/>
        <end position="952"/>
    </location>
</feature>
<dbReference type="SMART" id="SM00326">
    <property type="entry name" value="SH3"/>
    <property type="match status" value="2"/>
</dbReference>
<feature type="domain" description="SH3" evidence="7">
    <location>
        <begin position="573"/>
        <end position="634"/>
    </location>
</feature>
<dbReference type="PANTHER" id="PTHR15735:SF21">
    <property type="entry name" value="PROTEIN NERVOUS WRECK"/>
    <property type="match status" value="1"/>
</dbReference>
<organism evidence="8 9">
    <name type="scientific">Orchesella cincta</name>
    <name type="common">Springtail</name>
    <name type="synonym">Podura cincta</name>
    <dbReference type="NCBI Taxonomy" id="48709"/>
    <lineage>
        <taxon>Eukaryota</taxon>
        <taxon>Metazoa</taxon>
        <taxon>Ecdysozoa</taxon>
        <taxon>Arthropoda</taxon>
        <taxon>Hexapoda</taxon>
        <taxon>Collembola</taxon>
        <taxon>Entomobryomorpha</taxon>
        <taxon>Entomobryoidea</taxon>
        <taxon>Orchesellidae</taxon>
        <taxon>Orchesellinae</taxon>
        <taxon>Orchesella</taxon>
    </lineage>
</organism>
<dbReference type="GO" id="GO:0055037">
    <property type="term" value="C:recycling endosome"/>
    <property type="evidence" value="ECO:0007669"/>
    <property type="project" value="TreeGrafter"/>
</dbReference>
<dbReference type="EMBL" id="LJIJ01000119">
    <property type="protein sequence ID" value="ODN02242.1"/>
    <property type="molecule type" value="Genomic_DNA"/>
</dbReference>
<keyword evidence="9" id="KW-1185">Reference proteome</keyword>
<feature type="region of interest" description="Disordered" evidence="6">
    <location>
        <begin position="774"/>
        <end position="811"/>
    </location>
</feature>
<proteinExistence type="predicted"/>
<dbReference type="GO" id="GO:0042995">
    <property type="term" value="C:cell projection"/>
    <property type="evidence" value="ECO:0007669"/>
    <property type="project" value="UniProtKB-SubCell"/>
</dbReference>
<feature type="compositionally biased region" description="Polar residues" evidence="6">
    <location>
        <begin position="861"/>
        <end position="878"/>
    </location>
</feature>
<evidence type="ECO:0000256" key="2">
    <source>
        <dbReference type="ARBA" id="ARBA00022443"/>
    </source>
</evidence>
<accession>A0A1D2NAG7</accession>
<dbReference type="Gene3D" id="2.30.30.40">
    <property type="entry name" value="SH3 Domains"/>
    <property type="match status" value="2"/>
</dbReference>
<keyword evidence="4" id="KW-0966">Cell projection</keyword>
<dbReference type="InterPro" id="IPR001452">
    <property type="entry name" value="SH3_domain"/>
</dbReference>
<dbReference type="FunFam" id="1.20.1270.60:FF:000039">
    <property type="entry name" value="FCH and double SH3 domains protein"/>
    <property type="match status" value="1"/>
</dbReference>
<dbReference type="AlphaFoldDB" id="A0A1D2NAG7"/>
<dbReference type="SUPFAM" id="SSF50044">
    <property type="entry name" value="SH3-domain"/>
    <property type="match status" value="2"/>
</dbReference>
<dbReference type="InterPro" id="IPR035460">
    <property type="entry name" value="FCHSD_SH3_1"/>
</dbReference>
<comment type="subcellular location">
    <subcellularLocation>
        <location evidence="1">Cell projection</location>
    </subcellularLocation>
</comment>
<evidence type="ECO:0000256" key="1">
    <source>
        <dbReference type="ARBA" id="ARBA00004316"/>
    </source>
</evidence>
<dbReference type="PANTHER" id="PTHR15735">
    <property type="entry name" value="FCH AND DOUBLE SH3 DOMAINS PROTEIN"/>
    <property type="match status" value="1"/>
</dbReference>
<evidence type="ECO:0000259" key="7">
    <source>
        <dbReference type="PROSITE" id="PS50002"/>
    </source>
</evidence>
<feature type="region of interest" description="Disordered" evidence="6">
    <location>
        <begin position="824"/>
        <end position="879"/>
    </location>
</feature>
<feature type="region of interest" description="Disordered" evidence="6">
    <location>
        <begin position="893"/>
        <end position="1019"/>
    </location>
</feature>
<sequence>MRGPYLKTLKHVHTEQIARLQAKNQHECDLLEDIRVEVTGRICLHHFFQALLKLSSAYLNKKIPSIPDLRDEDEEEQWNVWNVWRTVLEENEKLARARLAAVEVFQQQITDDAKTIRLAKLSASKKCLDQLQVVQKEVQVSVSELDRFKKLYFEEEHLAHDARDKVRDVEEKLKKKKGSIFSSFTSLQRSSVKFSSKKEACEEKSTGARNDYIISLAIANAHQDRYFNVDLDGCIRTLEGDVYEKLKEYLTILGRTELLTCSAAQNSFTKIRDQAQMLSRDYNVMCCVQYYPVLKQHIRYPFDPCEGDHCTKITCDHGAGTLLSREAKKWATKVGKEVKIIRENQKKLVYLIQLKEHGNKTDPDDPNGPDLETRIEEYRETIRKSETEKCKAEAVIECLRDGDVNVDEWLQDIENLTTAVELARSASSTSIKTDVSSQPQPQEAFYDSDANNDAVSETFRENETSSAEPVERDEEVEGENHVRCGFWFTFVILLIGWFWVFIEYLAQIEQERKRIEALSMSATTWDDPIKVDWGDQHEEPSEEPPVASPPPTDNQSQSGHRESWSNDPNESQSGLVKCVAIYTYTAQNPDELSIVENEHLELIGEGDGDGWVRARNYKGEEGYVPQNYVEAEGNASMPGYPLQPQISFSSVDYHVQDPNAAVPDGTPDQVPLDSVTEGQETVVESVESSVGLYDYEATGPEELSFYEGQIVRILKRVCRYKIPEFDNNIFVELNVYFNFMLKDDEDGWWEGEYDGMKGIFPCIVVEECRWDGEPLSPEAEEEEEEDEDEEDISESGIQPPCYTPPEIPSHLLPPEKVIVTQPTPTVEHATQPEPEPQATSSTATAQDEPRNQDEFAMEMSGDQQQKYQTQFDDSSDTGVTPCATIVISEVPDVTISISGPEEDETEEQKDLDEDSGLGVAQIVITAATPMTEDAKSFPVEDEQPEVAEEEPEISQPPPPPPPLEEVVEETEIAEKERESPAAAPAEEIGGFADFSSGFDDNFADAFAPPSSTSQDVTPATSHAALFEKCGSVSDDSQTTAFEKVAFRRQSEPEDELSDLRDSPEDPLSSEPKVIEVIEPKEPYAAPLFQTVAEAKRAAAAASSQASSGSLEIDQVGKMSKITLGESNESPVTPEELDVQSLAKLESLKESDA</sequence>
<feature type="domain" description="SH3" evidence="7">
    <location>
        <begin position="684"/>
        <end position="770"/>
    </location>
</feature>
<keyword evidence="2 5" id="KW-0728">SH3 domain</keyword>
<feature type="region of interest" description="Disordered" evidence="6">
    <location>
        <begin position="527"/>
        <end position="571"/>
    </location>
</feature>
<evidence type="ECO:0000256" key="5">
    <source>
        <dbReference type="PROSITE-ProRule" id="PRU00192"/>
    </source>
</evidence>
<keyword evidence="3" id="KW-0446">Lipid-binding</keyword>
<dbReference type="OrthoDB" id="10065861at2759"/>
<dbReference type="Gene3D" id="1.20.1270.60">
    <property type="entry name" value="Arfaptin homology (AH) domain/BAR domain"/>
    <property type="match status" value="1"/>
</dbReference>
<feature type="compositionally biased region" description="Polar residues" evidence="6">
    <location>
        <begin position="428"/>
        <end position="441"/>
    </location>
</feature>
<feature type="compositionally biased region" description="Acidic residues" evidence="6">
    <location>
        <begin position="778"/>
        <end position="793"/>
    </location>
</feature>
<dbReference type="Pfam" id="PF14604">
    <property type="entry name" value="SH3_9"/>
    <property type="match status" value="1"/>
</dbReference>
<evidence type="ECO:0000256" key="4">
    <source>
        <dbReference type="ARBA" id="ARBA00023273"/>
    </source>
</evidence>
<evidence type="ECO:0000256" key="3">
    <source>
        <dbReference type="ARBA" id="ARBA00023121"/>
    </source>
</evidence>
<comment type="caution">
    <text evidence="8">The sequence shown here is derived from an EMBL/GenBank/DDBJ whole genome shotgun (WGS) entry which is preliminary data.</text>
</comment>
<dbReference type="GO" id="GO:0007274">
    <property type="term" value="P:neuromuscular synaptic transmission"/>
    <property type="evidence" value="ECO:0007669"/>
    <property type="project" value="TreeGrafter"/>
</dbReference>
<feature type="compositionally biased region" description="Polar residues" evidence="6">
    <location>
        <begin position="1009"/>
        <end position="1019"/>
    </location>
</feature>
<dbReference type="InterPro" id="IPR036028">
    <property type="entry name" value="SH3-like_dom_sf"/>
</dbReference>
<dbReference type="InterPro" id="IPR027267">
    <property type="entry name" value="AH/BAR_dom_sf"/>
</dbReference>
<feature type="region of interest" description="Disordered" evidence="6">
    <location>
        <begin position="428"/>
        <end position="452"/>
    </location>
</feature>
<dbReference type="GO" id="GO:0008289">
    <property type="term" value="F:lipid binding"/>
    <property type="evidence" value="ECO:0007669"/>
    <property type="project" value="UniProtKB-KW"/>
</dbReference>
<evidence type="ECO:0000256" key="6">
    <source>
        <dbReference type="SAM" id="MobiDB-lite"/>
    </source>
</evidence>
<dbReference type="GO" id="GO:0030833">
    <property type="term" value="P:regulation of actin filament polymerization"/>
    <property type="evidence" value="ECO:0007669"/>
    <property type="project" value="TreeGrafter"/>
</dbReference>
<feature type="compositionally biased region" description="Acidic residues" evidence="6">
    <location>
        <begin position="900"/>
        <end position="915"/>
    </location>
</feature>
<dbReference type="PROSITE" id="PS50002">
    <property type="entry name" value="SH3"/>
    <property type="match status" value="2"/>
</dbReference>
<reference evidence="8 9" key="1">
    <citation type="journal article" date="2016" name="Genome Biol. Evol.">
        <title>Gene Family Evolution Reflects Adaptation to Soil Environmental Stressors in the Genome of the Collembolan Orchesella cincta.</title>
        <authorList>
            <person name="Faddeeva-Vakhrusheva A."/>
            <person name="Derks M.F."/>
            <person name="Anvar S.Y."/>
            <person name="Agamennone V."/>
            <person name="Suring W."/>
            <person name="Smit S."/>
            <person name="van Straalen N.M."/>
            <person name="Roelofs D."/>
        </authorList>
    </citation>
    <scope>NUCLEOTIDE SEQUENCE [LARGE SCALE GENOMIC DNA]</scope>
    <source>
        <tissue evidence="8">Mixed pool</tissue>
    </source>
</reference>
<dbReference type="Pfam" id="PF07653">
    <property type="entry name" value="SH3_2"/>
    <property type="match status" value="1"/>
</dbReference>
<feature type="compositionally biased region" description="Basic and acidic residues" evidence="6">
    <location>
        <begin position="527"/>
        <end position="539"/>
    </location>
</feature>
<dbReference type="SUPFAM" id="SSF103657">
    <property type="entry name" value="BAR/IMD domain-like"/>
    <property type="match status" value="1"/>
</dbReference>
<dbReference type="STRING" id="48709.A0A1D2NAG7"/>
<feature type="region of interest" description="Disordered" evidence="6">
    <location>
        <begin position="1121"/>
        <end position="1152"/>
    </location>
</feature>
<evidence type="ECO:0000313" key="8">
    <source>
        <dbReference type="EMBL" id="ODN02242.1"/>
    </source>
</evidence>
<name>A0A1D2NAG7_ORCCI</name>
<feature type="region of interest" description="Disordered" evidence="6">
    <location>
        <begin position="457"/>
        <end position="476"/>
    </location>
</feature>
<feature type="compositionally biased region" description="Pro residues" evidence="6">
    <location>
        <begin position="954"/>
        <end position="963"/>
    </location>
</feature>
<dbReference type="Proteomes" id="UP000094527">
    <property type="component" value="Unassembled WGS sequence"/>
</dbReference>